<sequence length="203" mass="22508">MPDSADLVLHHLIVRGRATSDQLAEATAQPPGTVESALRTLVERELVAEKGGRLPGFVPTPTGRENAAARLHASGLRKPEAGAWYDTEFGTLNGEFKALCSAWQLREVDGRQEINDHSDALYDQRILDRFSEFHLRAIAALDTVGHPRLTRYGNRLVAAEAAVRAGDTRRFTAPLAESYHDIWMELHQDLLLSCQRTRTEADA</sequence>
<organism evidence="1 2">
    <name type="scientific">Mycobacterium pinniadriaticum</name>
    <dbReference type="NCBI Taxonomy" id="2994102"/>
    <lineage>
        <taxon>Bacteria</taxon>
        <taxon>Bacillati</taxon>
        <taxon>Actinomycetota</taxon>
        <taxon>Actinomycetes</taxon>
        <taxon>Mycobacteriales</taxon>
        <taxon>Mycobacteriaceae</taxon>
        <taxon>Mycobacterium</taxon>
    </lineage>
</organism>
<proteinExistence type="predicted"/>
<evidence type="ECO:0000313" key="2">
    <source>
        <dbReference type="Proteomes" id="UP001300745"/>
    </source>
</evidence>
<reference evidence="1 2" key="1">
    <citation type="submission" date="2022-11" db="EMBL/GenBank/DDBJ databases">
        <title>Mycobacterium sp. nov.</title>
        <authorList>
            <person name="Papic B."/>
            <person name="Spicic S."/>
            <person name="Duvnjak S."/>
        </authorList>
    </citation>
    <scope>NUCLEOTIDE SEQUENCE [LARGE SCALE GENOMIC DNA]</scope>
    <source>
        <strain evidence="1 2">CVI_P4</strain>
    </source>
</reference>
<keyword evidence="2" id="KW-1185">Reference proteome</keyword>
<dbReference type="InterPro" id="IPR036390">
    <property type="entry name" value="WH_DNA-bd_sf"/>
</dbReference>
<dbReference type="Proteomes" id="UP001300745">
    <property type="component" value="Unassembled WGS sequence"/>
</dbReference>
<protein>
    <submittedName>
        <fullName evidence="1">MarR family transcriptional regulator</fullName>
    </submittedName>
</protein>
<dbReference type="RefSeq" id="WP_266000594.1">
    <property type="nucleotide sequence ID" value="NZ_JAPJDN010000046.1"/>
</dbReference>
<dbReference type="SUPFAM" id="SSF46785">
    <property type="entry name" value="Winged helix' DNA-binding domain"/>
    <property type="match status" value="1"/>
</dbReference>
<evidence type="ECO:0000313" key="1">
    <source>
        <dbReference type="EMBL" id="MCX2940735.1"/>
    </source>
</evidence>
<gene>
    <name evidence="1" type="ORF">ORI27_29005</name>
</gene>
<comment type="caution">
    <text evidence="1">The sequence shown here is derived from an EMBL/GenBank/DDBJ whole genome shotgun (WGS) entry which is preliminary data.</text>
</comment>
<accession>A0ABT3SPE7</accession>
<dbReference type="EMBL" id="JAPJDO010000046">
    <property type="protein sequence ID" value="MCX2940735.1"/>
    <property type="molecule type" value="Genomic_DNA"/>
</dbReference>
<name>A0ABT3SPE7_9MYCO</name>